<dbReference type="Pfam" id="PF09994">
    <property type="entry name" value="T6SS_Tle1-like_cat"/>
    <property type="match status" value="1"/>
</dbReference>
<organism evidence="2 3">
    <name type="scientific">Nocardioides agariphilus</name>
    <dbReference type="NCBI Taxonomy" id="433664"/>
    <lineage>
        <taxon>Bacteria</taxon>
        <taxon>Bacillati</taxon>
        <taxon>Actinomycetota</taxon>
        <taxon>Actinomycetes</taxon>
        <taxon>Propionibacteriales</taxon>
        <taxon>Nocardioidaceae</taxon>
        <taxon>Nocardioides</taxon>
    </lineage>
</organism>
<dbReference type="SUPFAM" id="SSF53474">
    <property type="entry name" value="alpha/beta-Hydrolases"/>
    <property type="match status" value="1"/>
</dbReference>
<accession>A0A930VH25</accession>
<evidence type="ECO:0000259" key="1">
    <source>
        <dbReference type="Pfam" id="PF09994"/>
    </source>
</evidence>
<sequence>MARNLVVCLDGTSNEPESGTTNVARTYAVAAKSDSQLVYYDPGVGTMGARGAVTRIGKAATRVAGLVVGFGVKDNIEEAYDWLAANYQPGDQIFVFGFSRGAYTARALTGMLRTVGLLRPGTGNLTPYALKLYAQHGKDVPSEGEEKEFWKVRRGFMDRFGNPEFPNPFNKSQHQVRFLGVWDTVKTIGWLNLRAQFEQARWPFTRRITNVDIARHAMALDERRRPYPAYRFDAKAVAASGGRYVEQWFAGVHSDVGGQYDDHRLSDIAFGWMIEEAVKAGLEVDASAFKRLAGFPLGSAAPEERSQGIVHENGRIWSLLGGWKPREVVDGDLVHPSVYAKIASSDYRPHAKGFPYSAG</sequence>
<reference evidence="2" key="1">
    <citation type="submission" date="2020-11" db="EMBL/GenBank/DDBJ databases">
        <title>Nocardioides cynanchi sp. nov., isolated from soil of rhizosphere of Cynanchum wilfordii.</title>
        <authorList>
            <person name="Lee J.-S."/>
            <person name="Suh M.K."/>
            <person name="Kim J.-S."/>
        </authorList>
    </citation>
    <scope>NUCLEOTIDE SEQUENCE</scope>
    <source>
        <strain evidence="2">KCTC 19276</strain>
    </source>
</reference>
<name>A0A930VH25_9ACTN</name>
<dbReference type="InterPro" id="IPR029058">
    <property type="entry name" value="AB_hydrolase_fold"/>
</dbReference>
<evidence type="ECO:0000313" key="3">
    <source>
        <dbReference type="Proteomes" id="UP000660668"/>
    </source>
</evidence>
<dbReference type="AlphaFoldDB" id="A0A930VH25"/>
<dbReference type="PANTHER" id="PTHR33840">
    <property type="match status" value="1"/>
</dbReference>
<gene>
    <name evidence="2" type="ORF">ISU10_01675</name>
</gene>
<feature type="domain" description="T6SS Phospholipase effector Tle1-like catalytic" evidence="1">
    <location>
        <begin position="3"/>
        <end position="276"/>
    </location>
</feature>
<dbReference type="EMBL" id="JADKPO010000001">
    <property type="protein sequence ID" value="MBF4766473.1"/>
    <property type="molecule type" value="Genomic_DNA"/>
</dbReference>
<dbReference type="Proteomes" id="UP000660668">
    <property type="component" value="Unassembled WGS sequence"/>
</dbReference>
<evidence type="ECO:0000313" key="2">
    <source>
        <dbReference type="EMBL" id="MBF4766473.1"/>
    </source>
</evidence>
<proteinExistence type="predicted"/>
<keyword evidence="3" id="KW-1185">Reference proteome</keyword>
<dbReference type="RefSeq" id="WP_194694595.1">
    <property type="nucleotide sequence ID" value="NZ_JADKPO010000001.1"/>
</dbReference>
<dbReference type="InterPro" id="IPR018712">
    <property type="entry name" value="Tle1-like_cat"/>
</dbReference>
<dbReference type="PANTHER" id="PTHR33840:SF1">
    <property type="entry name" value="TLE1 PHOSPHOLIPASE DOMAIN-CONTAINING PROTEIN"/>
    <property type="match status" value="1"/>
</dbReference>
<protein>
    <submittedName>
        <fullName evidence="2">DUF2235 domain-containing protein</fullName>
    </submittedName>
</protein>
<comment type="caution">
    <text evidence="2">The sequence shown here is derived from an EMBL/GenBank/DDBJ whole genome shotgun (WGS) entry which is preliminary data.</text>
</comment>